<evidence type="ECO:0000256" key="1">
    <source>
        <dbReference type="SAM" id="Phobius"/>
    </source>
</evidence>
<dbReference type="Proteomes" id="UP001162131">
    <property type="component" value="Unassembled WGS sequence"/>
</dbReference>
<reference evidence="2" key="1">
    <citation type="submission" date="2021-09" db="EMBL/GenBank/DDBJ databases">
        <authorList>
            <consortium name="AG Swart"/>
            <person name="Singh M."/>
            <person name="Singh A."/>
            <person name="Seah K."/>
            <person name="Emmerich C."/>
        </authorList>
    </citation>
    <scope>NUCLEOTIDE SEQUENCE</scope>
    <source>
        <strain evidence="2">ATCC30299</strain>
    </source>
</reference>
<keyword evidence="1" id="KW-0812">Transmembrane</keyword>
<comment type="caution">
    <text evidence="2">The sequence shown here is derived from an EMBL/GenBank/DDBJ whole genome shotgun (WGS) entry which is preliminary data.</text>
</comment>
<keyword evidence="3" id="KW-1185">Reference proteome</keyword>
<feature type="transmembrane region" description="Helical" evidence="1">
    <location>
        <begin position="86"/>
        <end position="107"/>
    </location>
</feature>
<feature type="transmembrane region" description="Helical" evidence="1">
    <location>
        <begin position="226"/>
        <end position="250"/>
    </location>
</feature>
<evidence type="ECO:0000313" key="3">
    <source>
        <dbReference type="Proteomes" id="UP001162131"/>
    </source>
</evidence>
<feature type="transmembrane region" description="Helical" evidence="1">
    <location>
        <begin position="354"/>
        <end position="373"/>
    </location>
</feature>
<dbReference type="EMBL" id="CAJZBQ010000056">
    <property type="protein sequence ID" value="CAG9333244.1"/>
    <property type="molecule type" value="Genomic_DNA"/>
</dbReference>
<dbReference type="AlphaFoldDB" id="A0AAU9K016"/>
<feature type="transmembrane region" description="Helical" evidence="1">
    <location>
        <begin position="53"/>
        <end position="77"/>
    </location>
</feature>
<accession>A0AAU9K016</accession>
<evidence type="ECO:0000313" key="2">
    <source>
        <dbReference type="EMBL" id="CAG9333244.1"/>
    </source>
</evidence>
<name>A0AAU9K016_9CILI</name>
<gene>
    <name evidence="2" type="ORF">BSTOLATCC_MIC58062</name>
</gene>
<proteinExistence type="predicted"/>
<feature type="transmembrane region" description="Helical" evidence="1">
    <location>
        <begin position="6"/>
        <end position="22"/>
    </location>
</feature>
<keyword evidence="1" id="KW-1133">Transmembrane helix</keyword>
<sequence>MDLSLAIGTNLFLGISASMILSKPDQSKIIYGTLIGINFALFTMKLWEPSSEYIFLTPHLLELISQLLILVTLPLCFAQNHSWHQLIFYLSVLTSGIGSMIGYSLAIKHGFLPILASVLDKIALGLTFIGLCVINVIVAYGFSQISNLLIYPFYENIMEQHSLESALISINNNIKNISYQYTYRGLNPPKQVKLALNVLNIEKEDIEGKIVKSCKRDLKWWLESSISVFCGCLGIVLSLAIISGLLVVLIEQTILSECKWSCGFAAFTRTNQLLSEVTEALPMVYMLCALVYLFNLCAGIRSIFPLVGPSVTTSNDLIAIVLILSLANYTSPLFLHQLFPLISKSETLPLVSYFSHWALCSIAFLLSMYWNCFKCKDRSKL</sequence>
<feature type="transmembrane region" description="Helical" evidence="1">
    <location>
        <begin position="283"/>
        <end position="304"/>
    </location>
</feature>
<protein>
    <submittedName>
        <fullName evidence="2">Uncharacterized protein</fullName>
    </submittedName>
</protein>
<feature type="transmembrane region" description="Helical" evidence="1">
    <location>
        <begin position="122"/>
        <end position="142"/>
    </location>
</feature>
<organism evidence="2 3">
    <name type="scientific">Blepharisma stoltei</name>
    <dbReference type="NCBI Taxonomy" id="1481888"/>
    <lineage>
        <taxon>Eukaryota</taxon>
        <taxon>Sar</taxon>
        <taxon>Alveolata</taxon>
        <taxon>Ciliophora</taxon>
        <taxon>Postciliodesmatophora</taxon>
        <taxon>Heterotrichea</taxon>
        <taxon>Heterotrichida</taxon>
        <taxon>Blepharismidae</taxon>
        <taxon>Blepharisma</taxon>
    </lineage>
</organism>
<feature type="transmembrane region" description="Helical" evidence="1">
    <location>
        <begin position="29"/>
        <end position="47"/>
    </location>
</feature>
<feature type="transmembrane region" description="Helical" evidence="1">
    <location>
        <begin position="316"/>
        <end position="334"/>
    </location>
</feature>
<keyword evidence="1" id="KW-0472">Membrane</keyword>